<name>A0AAJ2PPQ4_9ACTN</name>
<gene>
    <name evidence="3" type="ORF">PV367_16875</name>
</gene>
<dbReference type="EMBL" id="JARAWN010000089">
    <property type="protein sequence ID" value="MDX3131412.1"/>
    <property type="molecule type" value="Genomic_DNA"/>
</dbReference>
<evidence type="ECO:0000313" key="4">
    <source>
        <dbReference type="Proteomes" id="UP001273589"/>
    </source>
</evidence>
<organism evidence="3 4">
    <name type="scientific">Streptomyces europaeiscabiei</name>
    <dbReference type="NCBI Taxonomy" id="146819"/>
    <lineage>
        <taxon>Bacteria</taxon>
        <taxon>Bacillati</taxon>
        <taxon>Actinomycetota</taxon>
        <taxon>Actinomycetes</taxon>
        <taxon>Kitasatosporales</taxon>
        <taxon>Streptomycetaceae</taxon>
        <taxon>Streptomyces</taxon>
    </lineage>
</organism>
<evidence type="ECO:0000259" key="2">
    <source>
        <dbReference type="Pfam" id="PF16289"/>
    </source>
</evidence>
<comment type="caution">
    <text evidence="3">The sequence shown here is derived from an EMBL/GenBank/DDBJ whole genome shotgun (WGS) entry which is preliminary data.</text>
</comment>
<dbReference type="AlphaFoldDB" id="A0AAJ2PPQ4"/>
<dbReference type="Proteomes" id="UP001273589">
    <property type="component" value="Unassembled WGS sequence"/>
</dbReference>
<evidence type="ECO:0000313" key="3">
    <source>
        <dbReference type="EMBL" id="MDX3131412.1"/>
    </source>
</evidence>
<feature type="compositionally biased region" description="Acidic residues" evidence="1">
    <location>
        <begin position="480"/>
        <end position="489"/>
    </location>
</feature>
<feature type="region of interest" description="Disordered" evidence="1">
    <location>
        <begin position="468"/>
        <end position="513"/>
    </location>
</feature>
<proteinExistence type="predicted"/>
<feature type="domain" description="DUF4935" evidence="2">
    <location>
        <begin position="2"/>
        <end position="162"/>
    </location>
</feature>
<dbReference type="RefSeq" id="WP_319692615.1">
    <property type="nucleotide sequence ID" value="NZ_JARAWN010000089.1"/>
</dbReference>
<protein>
    <submittedName>
        <fullName evidence="3">PIN domain-containing protein</fullName>
    </submittedName>
</protein>
<dbReference type="Pfam" id="PF16289">
    <property type="entry name" value="PIN_12"/>
    <property type="match status" value="1"/>
</dbReference>
<dbReference type="InterPro" id="IPR032557">
    <property type="entry name" value="DUF4935"/>
</dbReference>
<sequence>MIIFDTNAVNHLSPSSPRADLIRKLRQSKRHRVAVPWMVLEEMAAHQARFYPDKYQTVLSSLAKLRAYLPWEPESSLEPLDLERLLNHWRDAYREIFEVIETSDAAIRRGFQREAMALPPAKRVKDHSEGGRDAAIWFSVLEFLEHNPDEHVWFVTNNSSDFGDGSAYRYPMNEDIRGLEDRLTLLKDFDQVVSHFTKEVSGADAEAAAAELLKSAAVRDRVAQTAMDLSTLTGFVGLGDGDTTEEWYAWLAQPEVELLSVTDVTGHEIESDVWYTANAQWMLYGPAVDEVEAPVGYVACVWSMKVLFSTRDDEAPTLLTSEEPSPPDTGDESCMRVLEALKKRVADIVARAKRRALAVQTPAERLIAEQLATSLAKLDTATNQFAARQAALINGPAQRLVQQMTADLKRIDAPAQRLAQQAAEHLKLVNTPAQRLARKMVADQLALIDNPVQRLAQQMAASMPKLDIAADLHQPGGSDEAVDEVEQSDSSDAPEARAAGTDNAPADDDHVGE</sequence>
<evidence type="ECO:0000256" key="1">
    <source>
        <dbReference type="SAM" id="MobiDB-lite"/>
    </source>
</evidence>
<reference evidence="3" key="1">
    <citation type="journal article" date="2023" name="Microb. Genom.">
        <title>Mesoterricola silvestris gen. nov., sp. nov., Mesoterricola sediminis sp. nov., Geothrix oryzae sp. nov., Geothrix edaphica sp. nov., Geothrix rubra sp. nov., and Geothrix limicola sp. nov., six novel members of Acidobacteriota isolated from soils.</title>
        <authorList>
            <person name="Weisberg A.J."/>
            <person name="Pearce E."/>
            <person name="Kramer C.G."/>
            <person name="Chang J.H."/>
            <person name="Clarke C.R."/>
        </authorList>
    </citation>
    <scope>NUCLEOTIDE SEQUENCE</scope>
    <source>
        <strain evidence="3">ND06-05F</strain>
    </source>
</reference>
<accession>A0AAJ2PPQ4</accession>